<dbReference type="Pfam" id="PF23297">
    <property type="entry name" value="ACP_SdgA_C"/>
    <property type="match status" value="1"/>
</dbReference>
<dbReference type="SUPFAM" id="SSF51735">
    <property type="entry name" value="NAD(P)-binding Rossmann-fold domains"/>
    <property type="match status" value="2"/>
</dbReference>
<dbReference type="Gene3D" id="3.40.50.720">
    <property type="entry name" value="NAD(P)-binding Rossmann-like Domain"/>
    <property type="match status" value="2"/>
</dbReference>
<feature type="domain" description="PKS/mFAS DH" evidence="9">
    <location>
        <begin position="1024"/>
        <end position="1340"/>
    </location>
</feature>
<proteinExistence type="predicted"/>
<dbReference type="CDD" id="cd05195">
    <property type="entry name" value="enoyl_red"/>
    <property type="match status" value="1"/>
</dbReference>
<dbReference type="SMART" id="SM00827">
    <property type="entry name" value="PKS_AT"/>
    <property type="match status" value="1"/>
</dbReference>
<dbReference type="Gene3D" id="1.10.1200.10">
    <property type="entry name" value="ACP-like"/>
    <property type="match status" value="1"/>
</dbReference>
<dbReference type="VEuPathDB" id="FungiDB:JI435_110660"/>
<evidence type="ECO:0000259" key="8">
    <source>
        <dbReference type="PROSITE" id="PS52004"/>
    </source>
</evidence>
<keyword evidence="4" id="KW-0511">Multifunctional enzyme</keyword>
<comment type="caution">
    <text evidence="5">Lacks conserved residue(s) required for the propagation of feature annotation.</text>
</comment>
<dbReference type="OrthoDB" id="329835at2759"/>
<dbReference type="SUPFAM" id="SSF55048">
    <property type="entry name" value="Probable ACP-binding domain of malonyl-CoA ACP transacylase"/>
    <property type="match status" value="1"/>
</dbReference>
<dbReference type="InterPro" id="IPR013968">
    <property type="entry name" value="PKS_KR"/>
</dbReference>
<dbReference type="SUPFAM" id="SSF50129">
    <property type="entry name" value="GroES-like"/>
    <property type="match status" value="1"/>
</dbReference>
<feature type="domain" description="Carrier" evidence="7">
    <location>
        <begin position="2188"/>
        <end position="2265"/>
    </location>
</feature>
<evidence type="ECO:0000313" key="10">
    <source>
        <dbReference type="EMBL" id="QRD05152.1"/>
    </source>
</evidence>
<sequence length="2272" mass="246417">MAPYVLTPNMERGELPEGSWATSLQIVSSNSGMSTPSTNSDNFVSIHPSQNNNRDNVHTIASESTDGAANQSTDGASSPKSTTSYEDAFVHGYKEGFAKAHIELKHQPIAIIGMSCRLPGSVASPDEFWELLARNRTGFSPIPASRFSATRFHHPNPGKGGTTNARGGNFLTQDLKAFDAPFFGFTQQEAVSLDPQQRLLLECTFEALESAGVPRHNAVGKDVGVFIGGSFSEYEADLFRDPETIPMHQATGCAMAMQSNRISHFFDFRGPSFTLDTACSSSLVALHTACQSLRTGESSMALVAGVHLNMLPEFWISMSMSRLFGDAGRSFAFDQRGTGYGRGEGCGMILLKPLDQALKDNDPIRAVIAGSGINQDGKTPGITMPNQHAQEELIRSVYTQGGMDPADTGYVEAHGTGTRVGDPLEVAALHSVFGQGRNKRKPLYIGSVKSNIGHLEAAAGIAGIIKTALMLERGFILPNYDFKQPNEKIPFDEWGLKVPVRQQPWPFGKKWASVNGFGFGGTNAHVVMTRGPLERKTMKEDIDTQTQKRLFVVSANDKAAADEAMKNLGIYLEQRPEIFQNDLLSNLAYTLGQRKSLHSWRMAISASSAVELVESLSSGRISPIKQDIEALRLGWVFTGQGAQWWAMGRELYHQYPIYASSLDRASSHLSSIGAPFSLIEELAKDEQSTRVNVAHVSQPACTAIQLALVELLRSWKISPSAVVGHSSGEIAAAYSADIINFEDAMTIAYHRGRLIPILKERYPGLDGCMLAVGASATDIAPLLERVPSSLGEARIACINSPSSVTISGDAEAVSEVQRLIEEAYPGTFARRLAVDTAYHSHHMNLVAKDYAENLRELQPPRYSAVSFHSSLLGRTASYSDLDATYWVQNLTCAVRFDEAVQSMCTPVGDAKVGVNFLVELGPHAALQGPLKQILKHVGGAATKVSYASALSRKKNAVHTALDLAGTLFVKGTLLDMGAINFPKPLGRQPQVLTDVPRYAWNHSTTYHHESRLTTIHKFQDTPRNDLLGVLAPYSDDIEPTWRNVLRLDDVPWLRHHQMQGVTIFPISGFLVMALEAMGQQAQALNLEYDSFQVQDLSVKVPALLTEEDLEMTTTLQPRLQVRGTPSFYFHIRSWSKNKGWTENCTGIVSAYLDQVNEVDGQRLVDMKQRRLHSRITRTMHSAAEPAHMKAIYKRLADIGVSYGTTLQGLQDCQASSSASSARMPVSDTVSEMPEHHESKYILHPTAFEQLITMYWLILEASGALDTVYLPSSIGKITVFTKALKALDESSAAMQAFCEPKADIGSSTSNTMSIIATTNANELIVSIEDLLISPIMETDVGLEANTARELCYKLDWEPMPEAAEAEVGMTEKPRFDTGVVIVHGNSKSQLEMAAMLSDQFMLLTGAAPVLGSLSSLASISQDKLCVVISELEEPLLSTLSAQDFEALQYLLTTIRGALWVVRGAYVGSRSPESNMITGLSRTLRSEGTLMKFVTLDIEARKEVDVEHDISTILRVFTQSLSAETKVEETEFLERDGQVFTPRIINDDSLNEYVEQQTHPTASELASFSDVKRPLRGLLETPNVMDSLQFTDHELSPLAQDDVEIQVKAVGLNSRDVTSSHTIGVECSGIVTAVGSDVPNLFPGDRVSGLTTEGALSTITRAQHPFLFKLPDHTTFESAATLPLAYCTASYALINQARLREDESILVHDAASANGQAALSVAQMAGADVWTTVQSAAEKTLLLRDFGVPEDRVLYAGSEDFADTIKDATTGHGVDVVFDSLEDGHLTPATQATLADFGRHVVIDANRVGASRDTRANTILIVVDIRALWKLRPKVLQRTLADVGRMLKHNTIRALQEISTYGIADAVAALHDVQVAGARGKVVITPQDNELVMAPRIDKKITLLREDATYILIGGTGGLGRSMAKWMVSKGAKNIVLLSRSGELRGNAKEQVDDLNGAGANIVVRSCDVADKVSVDHLISGGLVGLPPVRGIVHGAMVLHDVLFEKMTHDQYTSVIASKVQGARNFHEALSKAQASLDFFILISSAAGAVGNRGQAAYAAANTFLNAFAQHLIGKGIRAASLDLTAVSDAGYLAEDAEKAAEVARNLGSDTICEAEVLALLQAAIEGKLSSCNGHPITGMRITPTMRPFWSNDAKFVHLLRAAEAASNASGTAAKISWSTAFKAVASRAEAEQVVCNALVEKIADVISMEPEELDIGRALSHYPLDSLTAIEVRNFITRMFEASLQVLELLASGSIENLAKIICTKTKVALPEA</sequence>
<dbReference type="CDD" id="cd00833">
    <property type="entry name" value="PKS"/>
    <property type="match status" value="1"/>
</dbReference>
<dbReference type="InterPro" id="IPR056501">
    <property type="entry name" value="NAD-bd_HRPKS_sdrA"/>
</dbReference>
<gene>
    <name evidence="10" type="ORF">JI435_110660</name>
</gene>
<dbReference type="SMART" id="SM00826">
    <property type="entry name" value="PKS_DH"/>
    <property type="match status" value="1"/>
</dbReference>
<dbReference type="InterPro" id="IPR020843">
    <property type="entry name" value="ER"/>
</dbReference>
<dbReference type="Pfam" id="PF00109">
    <property type="entry name" value="ketoacyl-synt"/>
    <property type="match status" value="1"/>
</dbReference>
<dbReference type="Gene3D" id="3.40.366.10">
    <property type="entry name" value="Malonyl-Coenzyme A Acyl Carrier Protein, domain 2"/>
    <property type="match status" value="1"/>
</dbReference>
<dbReference type="Pfam" id="PF02801">
    <property type="entry name" value="Ketoacyl-synt_C"/>
    <property type="match status" value="1"/>
</dbReference>
<dbReference type="InterPro" id="IPR016036">
    <property type="entry name" value="Malonyl_transacylase_ACP-bd"/>
</dbReference>
<dbReference type="Pfam" id="PF08659">
    <property type="entry name" value="KR"/>
    <property type="match status" value="1"/>
</dbReference>
<dbReference type="PROSITE" id="PS00606">
    <property type="entry name" value="KS3_1"/>
    <property type="match status" value="1"/>
</dbReference>
<dbReference type="SMART" id="SM00829">
    <property type="entry name" value="PKS_ER"/>
    <property type="match status" value="1"/>
</dbReference>
<feature type="region of interest" description="Disordered" evidence="6">
    <location>
        <begin position="64"/>
        <end position="83"/>
    </location>
</feature>
<dbReference type="PROSITE" id="PS52004">
    <property type="entry name" value="KS3_2"/>
    <property type="match status" value="1"/>
</dbReference>
<dbReference type="PROSITE" id="PS52019">
    <property type="entry name" value="PKS_MFAS_DH"/>
    <property type="match status" value="1"/>
</dbReference>
<dbReference type="InterPro" id="IPR016035">
    <property type="entry name" value="Acyl_Trfase/lysoPLipase"/>
</dbReference>
<keyword evidence="2" id="KW-0597">Phosphoprotein</keyword>
<accession>A0A7U2I8G4</accession>
<dbReference type="InterPro" id="IPR049552">
    <property type="entry name" value="PKS_DH_N"/>
</dbReference>
<evidence type="ECO:0000259" key="7">
    <source>
        <dbReference type="PROSITE" id="PS50075"/>
    </source>
</evidence>
<evidence type="ECO:0000259" key="9">
    <source>
        <dbReference type="PROSITE" id="PS52019"/>
    </source>
</evidence>
<dbReference type="InterPro" id="IPR001227">
    <property type="entry name" value="Ac_transferase_dom_sf"/>
</dbReference>
<dbReference type="SMART" id="SM00825">
    <property type="entry name" value="PKS_KS"/>
    <property type="match status" value="1"/>
</dbReference>
<dbReference type="EMBL" id="CP069040">
    <property type="protein sequence ID" value="QRD05152.1"/>
    <property type="molecule type" value="Genomic_DNA"/>
</dbReference>
<dbReference type="Gene3D" id="3.90.180.10">
    <property type="entry name" value="Medium-chain alcohol dehydrogenases, catalytic domain"/>
    <property type="match status" value="1"/>
</dbReference>
<dbReference type="InterPro" id="IPR036291">
    <property type="entry name" value="NAD(P)-bd_dom_sf"/>
</dbReference>
<dbReference type="SMART" id="SM00823">
    <property type="entry name" value="PKS_PP"/>
    <property type="match status" value="1"/>
</dbReference>
<dbReference type="GO" id="GO:0044550">
    <property type="term" value="P:secondary metabolite biosynthetic process"/>
    <property type="evidence" value="ECO:0007669"/>
    <property type="project" value="UniProtKB-ARBA"/>
</dbReference>
<dbReference type="PANTHER" id="PTHR43775">
    <property type="entry name" value="FATTY ACID SYNTHASE"/>
    <property type="match status" value="1"/>
</dbReference>
<dbReference type="SMART" id="SM00822">
    <property type="entry name" value="PKS_KR"/>
    <property type="match status" value="1"/>
</dbReference>
<dbReference type="InterPro" id="IPR042104">
    <property type="entry name" value="PKS_dehydratase_sf"/>
</dbReference>
<dbReference type="GO" id="GO:0006633">
    <property type="term" value="P:fatty acid biosynthetic process"/>
    <property type="evidence" value="ECO:0007669"/>
    <property type="project" value="InterPro"/>
</dbReference>
<dbReference type="PANTHER" id="PTHR43775:SF13">
    <property type="entry name" value="POLYKETIDE SYNTHASE 1"/>
    <property type="match status" value="1"/>
</dbReference>
<dbReference type="InterPro" id="IPR036736">
    <property type="entry name" value="ACP-like_sf"/>
</dbReference>
<dbReference type="Proteomes" id="UP000663193">
    <property type="component" value="Chromosome 18"/>
</dbReference>
<dbReference type="InterPro" id="IPR032821">
    <property type="entry name" value="PKS_assoc"/>
</dbReference>
<dbReference type="InterPro" id="IPR020806">
    <property type="entry name" value="PKS_PP-bd"/>
</dbReference>
<dbReference type="Pfam" id="PF14765">
    <property type="entry name" value="PS-DH"/>
    <property type="match status" value="1"/>
</dbReference>
<feature type="region of interest" description="C-terminal hotdog fold" evidence="5">
    <location>
        <begin position="1183"/>
        <end position="1340"/>
    </location>
</feature>
<evidence type="ECO:0000256" key="1">
    <source>
        <dbReference type="ARBA" id="ARBA00022450"/>
    </source>
</evidence>
<protein>
    <recommendedName>
        <fullName evidence="12">Carrier domain-containing protein</fullName>
    </recommendedName>
</protein>
<dbReference type="FunFam" id="3.40.47.10:FF:000019">
    <property type="entry name" value="Polyketide synthase type I"/>
    <property type="match status" value="1"/>
</dbReference>
<evidence type="ECO:0008006" key="12">
    <source>
        <dbReference type="Google" id="ProtNLM"/>
    </source>
</evidence>
<dbReference type="InterPro" id="IPR013154">
    <property type="entry name" value="ADH-like_N"/>
</dbReference>
<dbReference type="Pfam" id="PF13602">
    <property type="entry name" value="ADH_zinc_N_2"/>
    <property type="match status" value="1"/>
</dbReference>
<dbReference type="Pfam" id="PF21089">
    <property type="entry name" value="PKS_DH_N"/>
    <property type="match status" value="1"/>
</dbReference>
<dbReference type="InterPro" id="IPR049551">
    <property type="entry name" value="PKS_DH_C"/>
</dbReference>
<evidence type="ECO:0000256" key="2">
    <source>
        <dbReference type="ARBA" id="ARBA00022553"/>
    </source>
</evidence>
<dbReference type="GO" id="GO:0016491">
    <property type="term" value="F:oxidoreductase activity"/>
    <property type="evidence" value="ECO:0007669"/>
    <property type="project" value="InterPro"/>
</dbReference>
<dbReference type="Pfam" id="PF16197">
    <property type="entry name" value="KAsynt_C_assoc"/>
    <property type="match status" value="1"/>
</dbReference>
<organism evidence="10 11">
    <name type="scientific">Phaeosphaeria nodorum (strain SN15 / ATCC MYA-4574 / FGSC 10173)</name>
    <name type="common">Glume blotch fungus</name>
    <name type="synonym">Parastagonospora nodorum</name>
    <dbReference type="NCBI Taxonomy" id="321614"/>
    <lineage>
        <taxon>Eukaryota</taxon>
        <taxon>Fungi</taxon>
        <taxon>Dikarya</taxon>
        <taxon>Ascomycota</taxon>
        <taxon>Pezizomycotina</taxon>
        <taxon>Dothideomycetes</taxon>
        <taxon>Pleosporomycetidae</taxon>
        <taxon>Pleosporales</taxon>
        <taxon>Pleosporineae</taxon>
        <taxon>Phaeosphaeriaceae</taxon>
        <taxon>Parastagonospora</taxon>
    </lineage>
</organism>
<dbReference type="InterPro" id="IPR020841">
    <property type="entry name" value="PKS_Beta-ketoAc_synthase_dom"/>
</dbReference>
<dbReference type="Pfam" id="PF23114">
    <property type="entry name" value="NAD-bd_HRPKS_sdrA"/>
    <property type="match status" value="1"/>
</dbReference>
<dbReference type="InterPro" id="IPR049900">
    <property type="entry name" value="PKS_mFAS_DH"/>
</dbReference>
<dbReference type="InterPro" id="IPR014030">
    <property type="entry name" value="Ketoacyl_synth_N"/>
</dbReference>
<dbReference type="Pfam" id="PF00698">
    <property type="entry name" value="Acyl_transf_1"/>
    <property type="match status" value="1"/>
</dbReference>
<dbReference type="Gene3D" id="3.40.47.10">
    <property type="match status" value="1"/>
</dbReference>
<dbReference type="GO" id="GO:0004315">
    <property type="term" value="F:3-oxoacyl-[acyl-carrier-protein] synthase activity"/>
    <property type="evidence" value="ECO:0007669"/>
    <property type="project" value="InterPro"/>
</dbReference>
<dbReference type="Pfam" id="PF08240">
    <property type="entry name" value="ADH_N"/>
    <property type="match status" value="1"/>
</dbReference>
<dbReference type="SUPFAM" id="SSF47336">
    <property type="entry name" value="ACP-like"/>
    <property type="match status" value="1"/>
</dbReference>
<feature type="domain" description="Ketosynthase family 3 (KS3)" evidence="8">
    <location>
        <begin position="106"/>
        <end position="530"/>
    </location>
</feature>
<dbReference type="InterPro" id="IPR014031">
    <property type="entry name" value="Ketoacyl_synth_C"/>
</dbReference>
<keyword evidence="3" id="KW-0808">Transferase</keyword>
<dbReference type="InterPro" id="IPR016039">
    <property type="entry name" value="Thiolase-like"/>
</dbReference>
<evidence type="ECO:0000313" key="11">
    <source>
        <dbReference type="Proteomes" id="UP000663193"/>
    </source>
</evidence>
<dbReference type="InterPro" id="IPR020807">
    <property type="entry name" value="PKS_DH"/>
</dbReference>
<dbReference type="InterPro" id="IPR018201">
    <property type="entry name" value="Ketoacyl_synth_AS"/>
</dbReference>
<dbReference type="SUPFAM" id="SSF53901">
    <property type="entry name" value="Thiolase-like"/>
    <property type="match status" value="1"/>
</dbReference>
<feature type="region of interest" description="Disordered" evidence="6">
    <location>
        <begin position="29"/>
        <end position="57"/>
    </location>
</feature>
<evidence type="ECO:0000256" key="3">
    <source>
        <dbReference type="ARBA" id="ARBA00022679"/>
    </source>
</evidence>
<name>A0A7U2I8G4_PHANO</name>
<dbReference type="Gene3D" id="3.10.129.110">
    <property type="entry name" value="Polyketide synthase dehydratase"/>
    <property type="match status" value="1"/>
</dbReference>
<dbReference type="InterPro" id="IPR014043">
    <property type="entry name" value="Acyl_transferase_dom"/>
</dbReference>
<dbReference type="InterPro" id="IPR009081">
    <property type="entry name" value="PP-bd_ACP"/>
</dbReference>
<evidence type="ECO:0000256" key="4">
    <source>
        <dbReference type="ARBA" id="ARBA00023268"/>
    </source>
</evidence>
<dbReference type="SUPFAM" id="SSF52151">
    <property type="entry name" value="FabD/lysophospholipase-like"/>
    <property type="match status" value="1"/>
</dbReference>
<keyword evidence="11" id="KW-1185">Reference proteome</keyword>
<keyword evidence="1" id="KW-0596">Phosphopantetheine</keyword>
<dbReference type="InterPro" id="IPR011032">
    <property type="entry name" value="GroES-like_sf"/>
</dbReference>
<dbReference type="InterPro" id="IPR057326">
    <property type="entry name" value="KR_dom"/>
</dbReference>
<dbReference type="PROSITE" id="PS50075">
    <property type="entry name" value="CARRIER"/>
    <property type="match status" value="1"/>
</dbReference>
<dbReference type="InterPro" id="IPR050091">
    <property type="entry name" value="PKS_NRPS_Biosynth_Enz"/>
</dbReference>
<dbReference type="GO" id="GO:0031177">
    <property type="term" value="F:phosphopantetheine binding"/>
    <property type="evidence" value="ECO:0007669"/>
    <property type="project" value="InterPro"/>
</dbReference>
<reference evidence="11" key="1">
    <citation type="journal article" date="2021" name="BMC Genomics">
        <title>Chromosome-level genome assembly and manually-curated proteome of model necrotroph Parastagonospora nodorum Sn15 reveals a genome-wide trove of candidate effector homologs, and redundancy of virulence-related functions within an accessory chromosome.</title>
        <authorList>
            <person name="Bertazzoni S."/>
            <person name="Jones D.A.B."/>
            <person name="Phan H.T."/>
            <person name="Tan K.-C."/>
            <person name="Hane J.K."/>
        </authorList>
    </citation>
    <scope>NUCLEOTIDE SEQUENCE [LARGE SCALE GENOMIC DNA]</scope>
    <source>
        <strain evidence="11">SN15 / ATCC MYA-4574 / FGSC 10173)</strain>
    </source>
</reference>
<evidence type="ECO:0000256" key="6">
    <source>
        <dbReference type="SAM" id="MobiDB-lite"/>
    </source>
</evidence>
<evidence type="ECO:0000256" key="5">
    <source>
        <dbReference type="PROSITE-ProRule" id="PRU01363"/>
    </source>
</evidence>
<feature type="region of interest" description="N-terminal hotdog fold" evidence="5">
    <location>
        <begin position="1024"/>
        <end position="1155"/>
    </location>
</feature>